<dbReference type="InterPro" id="IPR000943">
    <property type="entry name" value="RNA_pol_sigma70"/>
</dbReference>
<dbReference type="PIRSF" id="PIRSF000770">
    <property type="entry name" value="RNA_pol_sigma-SigE/K"/>
    <property type="match status" value="1"/>
</dbReference>
<evidence type="ECO:0000256" key="3">
    <source>
        <dbReference type="ARBA" id="ARBA00023125"/>
    </source>
</evidence>
<evidence type="ECO:0000259" key="5">
    <source>
        <dbReference type="PROSITE" id="PS00715"/>
    </source>
</evidence>
<dbReference type="PANTHER" id="PTHR30603:SF47">
    <property type="entry name" value="RNA POLYMERASE SIGMA FACTOR SIGD, CHLOROPLASTIC"/>
    <property type="match status" value="1"/>
</dbReference>
<feature type="domain" description="RNA polymerase sigma-70" evidence="5">
    <location>
        <begin position="79"/>
        <end position="92"/>
    </location>
</feature>
<protein>
    <submittedName>
        <fullName evidence="6">RNA polymerase sigma factor RpoD/SigA</fullName>
    </submittedName>
</protein>
<dbReference type="PROSITE" id="PS00715">
    <property type="entry name" value="SIGMA70_1"/>
    <property type="match status" value="1"/>
</dbReference>
<dbReference type="InterPro" id="IPR007630">
    <property type="entry name" value="RNA_pol_sigma70_r4"/>
</dbReference>
<dbReference type="InterPro" id="IPR014284">
    <property type="entry name" value="RNA_pol_sigma-70_dom"/>
</dbReference>
<dbReference type="Pfam" id="PF04542">
    <property type="entry name" value="Sigma70_r2"/>
    <property type="match status" value="1"/>
</dbReference>
<keyword evidence="2" id="KW-0731">Sigma factor</keyword>
<dbReference type="InterPro" id="IPR009042">
    <property type="entry name" value="RNA_pol_sigma70_r1_2"/>
</dbReference>
<dbReference type="SUPFAM" id="SSF88946">
    <property type="entry name" value="Sigma2 domain of RNA polymerase sigma factors"/>
    <property type="match status" value="1"/>
</dbReference>
<sequence>MSSKKIKNINHRIAESDNITIYLEDAKRERLLTREEEEELTRKVKEGDMEARATLIKSNLRFVITIAKQYRSSGLLLEDLIEEGNLGLIMAADRFEPDKGYHFISYAVYWIRQSILTAINEKSRLIRLPLNKATDLVDLERVIHQSYYKTGDIPDVNQLSEILKRDPKDLMSVMAANSDYVSLEREFNFDGIKEKLANIIEDDREVGVEESLTNKELVEELKIAMEDLNDTERQIIRARYGIGEEKKTLKEVSKSHSCTKERIRQIEKKALRKMYSKRYNSLKDFLN</sequence>
<dbReference type="PANTHER" id="PTHR30603">
    <property type="entry name" value="RNA POLYMERASE SIGMA FACTOR RPO"/>
    <property type="match status" value="1"/>
</dbReference>
<dbReference type="AlphaFoldDB" id="A0A5C8CEM7"/>
<evidence type="ECO:0000256" key="4">
    <source>
        <dbReference type="ARBA" id="ARBA00023163"/>
    </source>
</evidence>
<dbReference type="Pfam" id="PF04545">
    <property type="entry name" value="Sigma70_r4"/>
    <property type="match status" value="1"/>
</dbReference>
<dbReference type="Gene3D" id="1.10.10.10">
    <property type="entry name" value="Winged helix-like DNA-binding domain superfamily/Winged helix DNA-binding domain"/>
    <property type="match status" value="1"/>
</dbReference>
<dbReference type="InterPro" id="IPR050239">
    <property type="entry name" value="Sigma-70_RNA_pol_init_factors"/>
</dbReference>
<evidence type="ECO:0000313" key="7">
    <source>
        <dbReference type="Proteomes" id="UP000325116"/>
    </source>
</evidence>
<dbReference type="CDD" id="cd06171">
    <property type="entry name" value="Sigma70_r4"/>
    <property type="match status" value="1"/>
</dbReference>
<dbReference type="InterPro" id="IPR013325">
    <property type="entry name" value="RNA_pol_sigma_r2"/>
</dbReference>
<dbReference type="EMBL" id="SAXT01000005">
    <property type="protein sequence ID" value="TXJ11418.1"/>
    <property type="molecule type" value="Genomic_DNA"/>
</dbReference>
<dbReference type="InterPro" id="IPR013324">
    <property type="entry name" value="RNA_pol_sigma_r3/r4-like"/>
</dbReference>
<name>A0A5C8CEM7_9SPIR</name>
<dbReference type="PRINTS" id="PR00046">
    <property type="entry name" value="SIGMA70FCT"/>
</dbReference>
<keyword evidence="4" id="KW-0804">Transcription</keyword>
<evidence type="ECO:0000313" key="6">
    <source>
        <dbReference type="EMBL" id="TXJ11418.1"/>
    </source>
</evidence>
<keyword evidence="3" id="KW-0238">DNA-binding</keyword>
<reference evidence="6 7" key="1">
    <citation type="journal article" date="1992" name="Lakartidningen">
        <title>[Penicillin V and not amoxicillin is the first choice preparation in acute otitis].</title>
        <authorList>
            <person name="Kamme C."/>
            <person name="Lundgren K."/>
            <person name="Prellner K."/>
        </authorList>
    </citation>
    <scope>NUCLEOTIDE SEQUENCE [LARGE SCALE GENOMIC DNA]</scope>
    <source>
        <strain evidence="6 7">W1</strain>
    </source>
</reference>
<gene>
    <name evidence="6" type="ORF">EPJ80_06745</name>
</gene>
<evidence type="ECO:0000256" key="2">
    <source>
        <dbReference type="ARBA" id="ARBA00023082"/>
    </source>
</evidence>
<dbReference type="RefSeq" id="WP_147758400.1">
    <property type="nucleotide sequence ID" value="NZ_SAXT01000005.1"/>
</dbReference>
<accession>A0A5C8CEM7</accession>
<evidence type="ECO:0000256" key="1">
    <source>
        <dbReference type="ARBA" id="ARBA00023015"/>
    </source>
</evidence>
<proteinExistence type="predicted"/>
<dbReference type="SUPFAM" id="SSF88659">
    <property type="entry name" value="Sigma3 and sigma4 domains of RNA polymerase sigma factors"/>
    <property type="match status" value="2"/>
</dbReference>
<organism evidence="6 7">
    <name type="scientific">Brachyspira aalborgi</name>
    <dbReference type="NCBI Taxonomy" id="29522"/>
    <lineage>
        <taxon>Bacteria</taxon>
        <taxon>Pseudomonadati</taxon>
        <taxon>Spirochaetota</taxon>
        <taxon>Spirochaetia</taxon>
        <taxon>Brachyspirales</taxon>
        <taxon>Brachyspiraceae</taxon>
        <taxon>Brachyspira</taxon>
    </lineage>
</organism>
<dbReference type="NCBIfam" id="TIGR02937">
    <property type="entry name" value="sigma70-ECF"/>
    <property type="match status" value="1"/>
</dbReference>
<dbReference type="GO" id="GO:0003677">
    <property type="term" value="F:DNA binding"/>
    <property type="evidence" value="ECO:0007669"/>
    <property type="project" value="UniProtKB-KW"/>
</dbReference>
<dbReference type="InterPro" id="IPR007627">
    <property type="entry name" value="RNA_pol_sigma70_r2"/>
</dbReference>
<dbReference type="Gene3D" id="1.10.601.10">
    <property type="entry name" value="RNA Polymerase Primary Sigma Factor"/>
    <property type="match status" value="1"/>
</dbReference>
<dbReference type="InterPro" id="IPR036388">
    <property type="entry name" value="WH-like_DNA-bd_sf"/>
</dbReference>
<dbReference type="GO" id="GO:0006352">
    <property type="term" value="P:DNA-templated transcription initiation"/>
    <property type="evidence" value="ECO:0007669"/>
    <property type="project" value="InterPro"/>
</dbReference>
<dbReference type="GO" id="GO:0016987">
    <property type="term" value="F:sigma factor activity"/>
    <property type="evidence" value="ECO:0007669"/>
    <property type="project" value="UniProtKB-KW"/>
</dbReference>
<dbReference type="Pfam" id="PF00140">
    <property type="entry name" value="Sigma70_r1_2"/>
    <property type="match status" value="1"/>
</dbReference>
<keyword evidence="1" id="KW-0805">Transcription regulation</keyword>
<dbReference type="Proteomes" id="UP000325116">
    <property type="component" value="Unassembled WGS sequence"/>
</dbReference>
<comment type="caution">
    <text evidence="6">The sequence shown here is derived from an EMBL/GenBank/DDBJ whole genome shotgun (WGS) entry which is preliminary data.</text>
</comment>